<dbReference type="AlphaFoldDB" id="A0A2W5B057"/>
<dbReference type="Gene3D" id="3.40.710.10">
    <property type="entry name" value="DD-peptidase/beta-lactamase superfamily"/>
    <property type="match status" value="1"/>
</dbReference>
<dbReference type="EMBL" id="QFNF01000027">
    <property type="protein sequence ID" value="PZO76221.1"/>
    <property type="molecule type" value="Genomic_DNA"/>
</dbReference>
<reference evidence="5 6" key="1">
    <citation type="submission" date="2017-08" db="EMBL/GenBank/DDBJ databases">
        <title>Infants hospitalized years apart are colonized by the same room-sourced microbial strains.</title>
        <authorList>
            <person name="Brooks B."/>
            <person name="Olm M.R."/>
            <person name="Firek B.A."/>
            <person name="Baker R."/>
            <person name="Thomas B.C."/>
            <person name="Morowitz M.J."/>
            <person name="Banfield J.F."/>
        </authorList>
    </citation>
    <scope>NUCLEOTIDE SEQUENCE [LARGE SCALE GENOMIC DNA]</scope>
    <source>
        <strain evidence="5">S2_018_000_R3_110</strain>
    </source>
</reference>
<dbReference type="GO" id="GO:0046677">
    <property type="term" value="P:response to antibiotic"/>
    <property type="evidence" value="ECO:0007669"/>
    <property type="project" value="InterPro"/>
</dbReference>
<dbReference type="InterPro" id="IPR012338">
    <property type="entry name" value="Beta-lactam/transpept-like"/>
</dbReference>
<proteinExistence type="inferred from homology"/>
<comment type="similarity">
    <text evidence="2">Belongs to the class-A beta-lactamase family.</text>
</comment>
<dbReference type="PANTHER" id="PTHR35333">
    <property type="entry name" value="BETA-LACTAMASE"/>
    <property type="match status" value="1"/>
</dbReference>
<dbReference type="GO" id="GO:0030655">
    <property type="term" value="P:beta-lactam antibiotic catabolic process"/>
    <property type="evidence" value="ECO:0007669"/>
    <property type="project" value="InterPro"/>
</dbReference>
<gene>
    <name evidence="5" type="ORF">DI632_10530</name>
</gene>
<dbReference type="InterPro" id="IPR045155">
    <property type="entry name" value="Beta-lactam_cat"/>
</dbReference>
<dbReference type="GO" id="GO:0008800">
    <property type="term" value="F:beta-lactamase activity"/>
    <property type="evidence" value="ECO:0007669"/>
    <property type="project" value="UniProtKB-EC"/>
</dbReference>
<keyword evidence="5" id="KW-0378">Hydrolase</keyword>
<dbReference type="Pfam" id="PF13354">
    <property type="entry name" value="Beta-lactamase2"/>
    <property type="match status" value="1"/>
</dbReference>
<sequence>MLNRIGSRNAALVVAVVAFGGAGLATRTLPPTAHAAAPRYAVPVPLPAQTRPAPPALVAAINALGGGFQGKVSIAVRSIDDGWVVGHAMDQRMPQQSVSKLWVALTVMNAIDEGKLALTTPVTITRGDLTLFHQPIAYLMKNGAFNTTVGDLLRRALMMSDNTANDKLLNLAGGPVAVRDFIASRGLGNIRFGPGERLLQARTAGLPWKQEYSQGNAFAQARARLDPNVRRAAYQAYVADPPDGAGAGAIADALARLHHGMLLTPQSTNWLLDTMSHTRTGRARIRAALPTGWSVAHKTGTGQDLGGRTAGFNDVGILTAPDGKSYAVAVMIGDTARPVPERQQLIQTVVSSIVAVHG</sequence>
<evidence type="ECO:0000313" key="5">
    <source>
        <dbReference type="EMBL" id="PZO76221.1"/>
    </source>
</evidence>
<feature type="domain" description="Beta-lactamase class A catalytic" evidence="4">
    <location>
        <begin position="73"/>
        <end position="331"/>
    </location>
</feature>
<name>A0A2W5B057_9SPHN</name>
<evidence type="ECO:0000256" key="1">
    <source>
        <dbReference type="ARBA" id="ARBA00001526"/>
    </source>
</evidence>
<evidence type="ECO:0000256" key="3">
    <source>
        <dbReference type="ARBA" id="ARBA00012865"/>
    </source>
</evidence>
<dbReference type="PRINTS" id="PR00118">
    <property type="entry name" value="BLACTAMASEA"/>
</dbReference>
<comment type="caution">
    <text evidence="5">The sequence shown here is derived from an EMBL/GenBank/DDBJ whole genome shotgun (WGS) entry which is preliminary data.</text>
</comment>
<dbReference type="PANTHER" id="PTHR35333:SF3">
    <property type="entry name" value="BETA-LACTAMASE-TYPE TRANSPEPTIDASE FOLD CONTAINING PROTEIN"/>
    <property type="match status" value="1"/>
</dbReference>
<dbReference type="EC" id="3.5.2.6" evidence="3"/>
<evidence type="ECO:0000259" key="4">
    <source>
        <dbReference type="Pfam" id="PF13354"/>
    </source>
</evidence>
<accession>A0A2W5B057</accession>
<evidence type="ECO:0000313" key="6">
    <source>
        <dbReference type="Proteomes" id="UP000248614"/>
    </source>
</evidence>
<comment type="catalytic activity">
    <reaction evidence="1">
        <text>a beta-lactam + H2O = a substituted beta-amino acid</text>
        <dbReference type="Rhea" id="RHEA:20401"/>
        <dbReference type="ChEBI" id="CHEBI:15377"/>
        <dbReference type="ChEBI" id="CHEBI:35627"/>
        <dbReference type="ChEBI" id="CHEBI:140347"/>
        <dbReference type="EC" id="3.5.2.6"/>
    </reaction>
</comment>
<dbReference type="SUPFAM" id="SSF56601">
    <property type="entry name" value="beta-lactamase/transpeptidase-like"/>
    <property type="match status" value="1"/>
</dbReference>
<protein>
    <recommendedName>
        <fullName evidence="3">beta-lactamase</fullName>
        <ecNumber evidence="3">3.5.2.6</ecNumber>
    </recommendedName>
</protein>
<organism evidence="5 6">
    <name type="scientific">Sphingomonas hengshuiensis</name>
    <dbReference type="NCBI Taxonomy" id="1609977"/>
    <lineage>
        <taxon>Bacteria</taxon>
        <taxon>Pseudomonadati</taxon>
        <taxon>Pseudomonadota</taxon>
        <taxon>Alphaproteobacteria</taxon>
        <taxon>Sphingomonadales</taxon>
        <taxon>Sphingomonadaceae</taxon>
        <taxon>Sphingomonas</taxon>
    </lineage>
</organism>
<dbReference type="Proteomes" id="UP000248614">
    <property type="component" value="Unassembled WGS sequence"/>
</dbReference>
<dbReference type="InterPro" id="IPR000871">
    <property type="entry name" value="Beta-lactam_class-A"/>
</dbReference>
<evidence type="ECO:0000256" key="2">
    <source>
        <dbReference type="ARBA" id="ARBA00009009"/>
    </source>
</evidence>